<dbReference type="EMBL" id="BKCJ010006207">
    <property type="protein sequence ID" value="GEU70927.1"/>
    <property type="molecule type" value="Genomic_DNA"/>
</dbReference>
<dbReference type="AlphaFoldDB" id="A0A6L2MCE9"/>
<sequence length="97" mass="10163">MSTGPAVSTSYVGCKSVNLGTSASGYITVAWSVVESDVLSYDNPVRMLRTKLSIVVTSPSSTFSDKSFLISGDHQVSPICGNHMIANTVTDNSNDSA</sequence>
<proteinExistence type="predicted"/>
<accession>A0A6L2MCE9</accession>
<name>A0A6L2MCE9_TANCI</name>
<protein>
    <submittedName>
        <fullName evidence="1">Uncharacterized protein</fullName>
    </submittedName>
</protein>
<evidence type="ECO:0000313" key="1">
    <source>
        <dbReference type="EMBL" id="GEU70927.1"/>
    </source>
</evidence>
<gene>
    <name evidence="1" type="ORF">Tci_042905</name>
</gene>
<organism evidence="1">
    <name type="scientific">Tanacetum cinerariifolium</name>
    <name type="common">Dalmatian daisy</name>
    <name type="synonym">Chrysanthemum cinerariifolium</name>
    <dbReference type="NCBI Taxonomy" id="118510"/>
    <lineage>
        <taxon>Eukaryota</taxon>
        <taxon>Viridiplantae</taxon>
        <taxon>Streptophyta</taxon>
        <taxon>Embryophyta</taxon>
        <taxon>Tracheophyta</taxon>
        <taxon>Spermatophyta</taxon>
        <taxon>Magnoliopsida</taxon>
        <taxon>eudicotyledons</taxon>
        <taxon>Gunneridae</taxon>
        <taxon>Pentapetalae</taxon>
        <taxon>asterids</taxon>
        <taxon>campanulids</taxon>
        <taxon>Asterales</taxon>
        <taxon>Asteraceae</taxon>
        <taxon>Asteroideae</taxon>
        <taxon>Anthemideae</taxon>
        <taxon>Anthemidinae</taxon>
        <taxon>Tanacetum</taxon>
    </lineage>
</organism>
<comment type="caution">
    <text evidence="1">The sequence shown here is derived from an EMBL/GenBank/DDBJ whole genome shotgun (WGS) entry which is preliminary data.</text>
</comment>
<reference evidence="1" key="1">
    <citation type="journal article" date="2019" name="Sci. Rep.">
        <title>Draft genome of Tanacetum cinerariifolium, the natural source of mosquito coil.</title>
        <authorList>
            <person name="Yamashiro T."/>
            <person name="Shiraishi A."/>
            <person name="Satake H."/>
            <person name="Nakayama K."/>
        </authorList>
    </citation>
    <scope>NUCLEOTIDE SEQUENCE</scope>
</reference>